<feature type="region of interest" description="Disordered" evidence="1">
    <location>
        <begin position="186"/>
        <end position="212"/>
    </location>
</feature>
<evidence type="ECO:0000259" key="2">
    <source>
        <dbReference type="Pfam" id="PF24355"/>
    </source>
</evidence>
<dbReference type="OrthoDB" id="5420895at2759"/>
<accession>W2S9M4</accession>
<evidence type="ECO:0000313" key="3">
    <source>
        <dbReference type="EMBL" id="ETN45345.1"/>
    </source>
</evidence>
<dbReference type="HOGENOM" id="CLU_758673_0_0_1"/>
<feature type="region of interest" description="Disordered" evidence="1">
    <location>
        <begin position="335"/>
        <end position="365"/>
    </location>
</feature>
<dbReference type="InParanoid" id="W2S9M4"/>
<dbReference type="Proteomes" id="UP000030752">
    <property type="component" value="Unassembled WGS sequence"/>
</dbReference>
<evidence type="ECO:0000256" key="1">
    <source>
        <dbReference type="SAM" id="MobiDB-lite"/>
    </source>
</evidence>
<proteinExistence type="predicted"/>
<protein>
    <recommendedName>
        <fullName evidence="2">DUF7514 domain-containing protein</fullName>
    </recommendedName>
</protein>
<organism evidence="3 4">
    <name type="scientific">Cyphellophora europaea (strain CBS 101466)</name>
    <name type="common">Phialophora europaea</name>
    <dbReference type="NCBI Taxonomy" id="1220924"/>
    <lineage>
        <taxon>Eukaryota</taxon>
        <taxon>Fungi</taxon>
        <taxon>Dikarya</taxon>
        <taxon>Ascomycota</taxon>
        <taxon>Pezizomycotina</taxon>
        <taxon>Eurotiomycetes</taxon>
        <taxon>Chaetothyriomycetidae</taxon>
        <taxon>Chaetothyriales</taxon>
        <taxon>Cyphellophoraceae</taxon>
        <taxon>Cyphellophora</taxon>
    </lineage>
</organism>
<dbReference type="Pfam" id="PF24355">
    <property type="entry name" value="DUF7514"/>
    <property type="match status" value="1"/>
</dbReference>
<dbReference type="VEuPathDB" id="FungiDB:HMPREF1541_09176"/>
<feature type="domain" description="DUF7514" evidence="2">
    <location>
        <begin position="14"/>
        <end position="169"/>
    </location>
</feature>
<keyword evidence="4" id="KW-1185">Reference proteome</keyword>
<dbReference type="EMBL" id="KB822712">
    <property type="protein sequence ID" value="ETN45345.1"/>
    <property type="molecule type" value="Genomic_DNA"/>
</dbReference>
<dbReference type="PANTHER" id="PTHR39611:SF2">
    <property type="entry name" value="HYDROXYPROLINE-RICH GLYCOPROTEIN DZ-HRGP"/>
    <property type="match status" value="1"/>
</dbReference>
<reference evidence="3 4" key="1">
    <citation type="submission" date="2013-03" db="EMBL/GenBank/DDBJ databases">
        <title>The Genome Sequence of Phialophora europaea CBS 101466.</title>
        <authorList>
            <consortium name="The Broad Institute Genomics Platform"/>
            <person name="Cuomo C."/>
            <person name="de Hoog S."/>
            <person name="Gorbushina A."/>
            <person name="Walker B."/>
            <person name="Young S.K."/>
            <person name="Zeng Q."/>
            <person name="Gargeya S."/>
            <person name="Fitzgerald M."/>
            <person name="Haas B."/>
            <person name="Abouelleil A."/>
            <person name="Allen A.W."/>
            <person name="Alvarado L."/>
            <person name="Arachchi H.M."/>
            <person name="Berlin A.M."/>
            <person name="Chapman S.B."/>
            <person name="Gainer-Dewar J."/>
            <person name="Goldberg J."/>
            <person name="Griggs A."/>
            <person name="Gujja S."/>
            <person name="Hansen M."/>
            <person name="Howarth C."/>
            <person name="Imamovic A."/>
            <person name="Ireland A."/>
            <person name="Larimer J."/>
            <person name="McCowan C."/>
            <person name="Murphy C."/>
            <person name="Pearson M."/>
            <person name="Poon T.W."/>
            <person name="Priest M."/>
            <person name="Roberts A."/>
            <person name="Saif S."/>
            <person name="Shea T."/>
            <person name="Sisk P."/>
            <person name="Sykes S."/>
            <person name="Wortman J."/>
            <person name="Nusbaum C."/>
            <person name="Birren B."/>
        </authorList>
    </citation>
    <scope>NUCLEOTIDE SEQUENCE [LARGE SCALE GENOMIC DNA]</scope>
    <source>
        <strain evidence="3 4">CBS 101466</strain>
    </source>
</reference>
<dbReference type="PANTHER" id="PTHR39611">
    <property type="entry name" value="HYDROXYPROLINE-RICH GLYCOPROTEIN DZ-HRGP-RELATED"/>
    <property type="match status" value="1"/>
</dbReference>
<gene>
    <name evidence="3" type="ORF">HMPREF1541_09176</name>
</gene>
<feature type="compositionally biased region" description="Polar residues" evidence="1">
    <location>
        <begin position="201"/>
        <end position="210"/>
    </location>
</feature>
<sequence>MDQNGDSSAFRWKYLIKQDKTATQQLEDLCIGLAKCIVTNEDGIGPELTPQRLAAFYRRVGGNYDTLFLKSGDNGLSFIYKTFGCFHSLQPTHTPFEIPCIPCLTPHGFARWQTLQLLLSPDESVDFLQKAVQIYRIPRPDGGTFPTPLPKSCFPSQPDPEMEDWYNNVTGHLNQDNYMRRLKHSPYQSPYPEDRKDGYFQNGSRNSSAEDQARIDAYRRRSSVPDAISSVPVAIPVPVPVDLPEKPVATPPKGLLRTPASAPTPLLRLTVPDDPPPAHSTITLVHLLSKYPIIAIAYQMVALRILATTPVATPPPRTRTSISVLHDIANPSVMSRPNVDVTASGRPPSSGRTNGAILRTQATEN</sequence>
<dbReference type="eggNOG" id="ENOG502SNYF">
    <property type="taxonomic scope" value="Eukaryota"/>
</dbReference>
<dbReference type="GeneID" id="19976515"/>
<evidence type="ECO:0000313" key="4">
    <source>
        <dbReference type="Proteomes" id="UP000030752"/>
    </source>
</evidence>
<name>W2S9M4_CYPE1</name>
<dbReference type="STRING" id="1220924.W2S9M4"/>
<dbReference type="RefSeq" id="XP_008712073.1">
    <property type="nucleotide sequence ID" value="XM_008713851.1"/>
</dbReference>
<dbReference type="InterPro" id="IPR055936">
    <property type="entry name" value="DUF7514"/>
</dbReference>
<dbReference type="AlphaFoldDB" id="W2S9M4"/>